<dbReference type="Pfam" id="PF00072">
    <property type="entry name" value="Response_reg"/>
    <property type="match status" value="1"/>
</dbReference>
<dbReference type="Gene3D" id="3.40.50.2300">
    <property type="match status" value="1"/>
</dbReference>
<comment type="caution">
    <text evidence="4">The sequence shown here is derived from an EMBL/GenBank/DDBJ whole genome shotgun (WGS) entry which is preliminary data.</text>
</comment>
<name>A0ABV7G8B1_9GAMM</name>
<dbReference type="InterPro" id="IPR011006">
    <property type="entry name" value="CheY-like_superfamily"/>
</dbReference>
<organism evidence="4 5">
    <name type="scientific">Shewanella submarina</name>
    <dbReference type="NCBI Taxonomy" id="2016376"/>
    <lineage>
        <taxon>Bacteria</taxon>
        <taxon>Pseudomonadati</taxon>
        <taxon>Pseudomonadota</taxon>
        <taxon>Gammaproteobacteria</taxon>
        <taxon>Alteromonadales</taxon>
        <taxon>Shewanellaceae</taxon>
        <taxon>Shewanella</taxon>
    </lineage>
</organism>
<dbReference type="InterPro" id="IPR050595">
    <property type="entry name" value="Bact_response_regulator"/>
</dbReference>
<evidence type="ECO:0000256" key="1">
    <source>
        <dbReference type="ARBA" id="ARBA00022553"/>
    </source>
</evidence>
<dbReference type="InterPro" id="IPR001789">
    <property type="entry name" value="Sig_transdc_resp-reg_receiver"/>
</dbReference>
<feature type="modified residue" description="4-aspartylphosphate" evidence="2">
    <location>
        <position position="52"/>
    </location>
</feature>
<dbReference type="SUPFAM" id="SSF52172">
    <property type="entry name" value="CheY-like"/>
    <property type="match status" value="1"/>
</dbReference>
<proteinExistence type="predicted"/>
<keyword evidence="5" id="KW-1185">Reference proteome</keyword>
<keyword evidence="1 2" id="KW-0597">Phosphoprotein</keyword>
<gene>
    <name evidence="4" type="ORF">ACFOE0_00705</name>
</gene>
<dbReference type="Proteomes" id="UP001595621">
    <property type="component" value="Unassembled WGS sequence"/>
</dbReference>
<feature type="domain" description="Response regulatory" evidence="3">
    <location>
        <begin position="2"/>
        <end position="119"/>
    </location>
</feature>
<dbReference type="PANTHER" id="PTHR44591">
    <property type="entry name" value="STRESS RESPONSE REGULATOR PROTEIN 1"/>
    <property type="match status" value="1"/>
</dbReference>
<accession>A0ABV7G8B1</accession>
<evidence type="ECO:0000313" key="5">
    <source>
        <dbReference type="Proteomes" id="UP001595621"/>
    </source>
</evidence>
<dbReference type="EMBL" id="JBHRTD010000001">
    <property type="protein sequence ID" value="MFC3136711.1"/>
    <property type="molecule type" value="Genomic_DNA"/>
</dbReference>
<dbReference type="SMART" id="SM00448">
    <property type="entry name" value="REC"/>
    <property type="match status" value="1"/>
</dbReference>
<evidence type="ECO:0000313" key="4">
    <source>
        <dbReference type="EMBL" id="MFC3136711.1"/>
    </source>
</evidence>
<evidence type="ECO:0000256" key="2">
    <source>
        <dbReference type="PROSITE-ProRule" id="PRU00169"/>
    </source>
</evidence>
<protein>
    <submittedName>
        <fullName evidence="4">Response regulator</fullName>
    </submittedName>
</protein>
<sequence length="121" mass="13590">MKILVVEDTITMRHIMLHMLRTLGYEDVEEAVDGCHALELISKQKIDLVITDMNMPKMDGFKLLQTIKADPQLAHIPVMMVTCDADKDNIQLAMAAKVAGFIIKPFNLGTLEKQLKKVLKA</sequence>
<dbReference type="PANTHER" id="PTHR44591:SF3">
    <property type="entry name" value="RESPONSE REGULATORY DOMAIN-CONTAINING PROTEIN"/>
    <property type="match status" value="1"/>
</dbReference>
<dbReference type="PROSITE" id="PS50110">
    <property type="entry name" value="RESPONSE_REGULATORY"/>
    <property type="match status" value="1"/>
</dbReference>
<evidence type="ECO:0000259" key="3">
    <source>
        <dbReference type="PROSITE" id="PS50110"/>
    </source>
</evidence>
<dbReference type="RefSeq" id="WP_248936504.1">
    <property type="nucleotide sequence ID" value="NZ_JAKILF010000005.1"/>
</dbReference>
<reference evidence="5" key="1">
    <citation type="journal article" date="2019" name="Int. J. Syst. Evol. Microbiol.">
        <title>The Global Catalogue of Microorganisms (GCM) 10K type strain sequencing project: providing services to taxonomists for standard genome sequencing and annotation.</title>
        <authorList>
            <consortium name="The Broad Institute Genomics Platform"/>
            <consortium name="The Broad Institute Genome Sequencing Center for Infectious Disease"/>
            <person name="Wu L."/>
            <person name="Ma J."/>
        </authorList>
    </citation>
    <scope>NUCLEOTIDE SEQUENCE [LARGE SCALE GENOMIC DNA]</scope>
    <source>
        <strain evidence="5">KCTC 52277</strain>
    </source>
</reference>